<dbReference type="GO" id="GO:0032878">
    <property type="term" value="P:regulation of establishment or maintenance of cell polarity"/>
    <property type="evidence" value="ECO:0007669"/>
    <property type="project" value="TreeGrafter"/>
</dbReference>
<dbReference type="GO" id="GO:0045159">
    <property type="term" value="F:myosin II binding"/>
    <property type="evidence" value="ECO:0007669"/>
    <property type="project" value="TreeGrafter"/>
</dbReference>
<feature type="compositionally biased region" description="Acidic residues" evidence="5">
    <location>
        <begin position="754"/>
        <end position="766"/>
    </location>
</feature>
<dbReference type="PANTHER" id="PTHR10241:SF29">
    <property type="entry name" value="LETHAL(2) GIANT LARVAE PROTEIN"/>
    <property type="match status" value="1"/>
</dbReference>
<evidence type="ECO:0000313" key="8">
    <source>
        <dbReference type="Proteomes" id="UP001286313"/>
    </source>
</evidence>
<evidence type="ECO:0000256" key="3">
    <source>
        <dbReference type="ARBA" id="ARBA00022574"/>
    </source>
</evidence>
<dbReference type="InterPro" id="IPR001680">
    <property type="entry name" value="WD40_rpt"/>
</dbReference>
<evidence type="ECO:0000256" key="2">
    <source>
        <dbReference type="ARBA" id="ARBA00022483"/>
    </source>
</evidence>
<keyword evidence="4" id="KW-0677">Repeat</keyword>
<feature type="region of interest" description="Disordered" evidence="5">
    <location>
        <begin position="879"/>
        <end position="1112"/>
    </location>
</feature>
<keyword evidence="3" id="KW-0853">WD repeat</keyword>
<dbReference type="Gene3D" id="2.130.10.10">
    <property type="entry name" value="YVTN repeat-like/Quinoprotein amine dehydrogenase"/>
    <property type="match status" value="1"/>
</dbReference>
<evidence type="ECO:0000256" key="1">
    <source>
        <dbReference type="ARBA" id="ARBA00008070"/>
    </source>
</evidence>
<comment type="similarity">
    <text evidence="1">Belongs to the WD repeat L(2)GL family.</text>
</comment>
<feature type="compositionally biased region" description="Gly residues" evidence="5">
    <location>
        <begin position="721"/>
        <end position="733"/>
    </location>
</feature>
<dbReference type="GO" id="GO:0006887">
    <property type="term" value="P:exocytosis"/>
    <property type="evidence" value="ECO:0007669"/>
    <property type="project" value="UniProtKB-KW"/>
</dbReference>
<evidence type="ECO:0000259" key="6">
    <source>
        <dbReference type="Pfam" id="PF08366"/>
    </source>
</evidence>
<dbReference type="Pfam" id="PF08366">
    <property type="entry name" value="LLGL"/>
    <property type="match status" value="1"/>
</dbReference>
<name>A0AAE1KYT9_PETCI</name>
<feature type="region of interest" description="Disordered" evidence="5">
    <location>
        <begin position="1252"/>
        <end position="1278"/>
    </location>
</feature>
<reference evidence="7" key="1">
    <citation type="submission" date="2023-10" db="EMBL/GenBank/DDBJ databases">
        <title>Genome assemblies of two species of porcelain crab, Petrolisthes cinctipes and Petrolisthes manimaculis (Anomura: Porcellanidae).</title>
        <authorList>
            <person name="Angst P."/>
        </authorList>
    </citation>
    <scope>NUCLEOTIDE SEQUENCE</scope>
    <source>
        <strain evidence="7">PB745_01</strain>
        <tissue evidence="7">Gill</tissue>
    </source>
</reference>
<dbReference type="GO" id="GO:0006893">
    <property type="term" value="P:Golgi to plasma membrane transport"/>
    <property type="evidence" value="ECO:0007669"/>
    <property type="project" value="TreeGrafter"/>
</dbReference>
<feature type="compositionally biased region" description="Low complexity" evidence="5">
    <location>
        <begin position="1658"/>
        <end position="1703"/>
    </location>
</feature>
<feature type="compositionally biased region" description="Basic residues" evidence="5">
    <location>
        <begin position="937"/>
        <end position="949"/>
    </location>
</feature>
<feature type="compositionally biased region" description="Basic and acidic residues" evidence="5">
    <location>
        <begin position="1592"/>
        <end position="1610"/>
    </location>
</feature>
<dbReference type="GO" id="GO:0005886">
    <property type="term" value="C:plasma membrane"/>
    <property type="evidence" value="ECO:0007669"/>
    <property type="project" value="TreeGrafter"/>
</dbReference>
<feature type="compositionally biased region" description="Low complexity" evidence="5">
    <location>
        <begin position="1536"/>
        <end position="1564"/>
    </location>
</feature>
<feature type="compositionally biased region" description="Basic residues" evidence="5">
    <location>
        <begin position="785"/>
        <end position="795"/>
    </location>
</feature>
<dbReference type="GO" id="GO:0030864">
    <property type="term" value="C:cortical actin cytoskeleton"/>
    <property type="evidence" value="ECO:0007669"/>
    <property type="project" value="TreeGrafter"/>
</dbReference>
<feature type="compositionally biased region" description="Polar residues" evidence="5">
    <location>
        <begin position="985"/>
        <end position="1007"/>
    </location>
</feature>
<dbReference type="GO" id="GO:0005096">
    <property type="term" value="F:GTPase activator activity"/>
    <property type="evidence" value="ECO:0007669"/>
    <property type="project" value="TreeGrafter"/>
</dbReference>
<dbReference type="SUPFAM" id="SSF50978">
    <property type="entry name" value="WD40 repeat-like"/>
    <property type="match status" value="2"/>
</dbReference>
<dbReference type="PANTHER" id="PTHR10241">
    <property type="entry name" value="LETHAL 2 GIANT LARVAE PROTEIN"/>
    <property type="match status" value="1"/>
</dbReference>
<organism evidence="7 8">
    <name type="scientific">Petrolisthes cinctipes</name>
    <name type="common">Flat porcelain crab</name>
    <dbReference type="NCBI Taxonomy" id="88211"/>
    <lineage>
        <taxon>Eukaryota</taxon>
        <taxon>Metazoa</taxon>
        <taxon>Ecdysozoa</taxon>
        <taxon>Arthropoda</taxon>
        <taxon>Crustacea</taxon>
        <taxon>Multicrustacea</taxon>
        <taxon>Malacostraca</taxon>
        <taxon>Eumalacostraca</taxon>
        <taxon>Eucarida</taxon>
        <taxon>Decapoda</taxon>
        <taxon>Pleocyemata</taxon>
        <taxon>Anomura</taxon>
        <taxon>Galatheoidea</taxon>
        <taxon>Porcellanidae</taxon>
        <taxon>Petrolisthes</taxon>
    </lineage>
</organism>
<dbReference type="EMBL" id="JAWQEG010000441">
    <property type="protein sequence ID" value="KAK3890109.1"/>
    <property type="molecule type" value="Genomic_DNA"/>
</dbReference>
<protein>
    <recommendedName>
        <fullName evidence="6">Lethal giant larvae homologue 2 domain-containing protein</fullName>
    </recommendedName>
</protein>
<feature type="compositionally biased region" description="Basic and acidic residues" evidence="5">
    <location>
        <begin position="1032"/>
        <end position="1067"/>
    </location>
</feature>
<feature type="region of interest" description="Disordered" evidence="5">
    <location>
        <begin position="598"/>
        <end position="806"/>
    </location>
</feature>
<dbReference type="Proteomes" id="UP001286313">
    <property type="component" value="Unassembled WGS sequence"/>
</dbReference>
<dbReference type="InterPro" id="IPR015943">
    <property type="entry name" value="WD40/YVTN_repeat-like_dom_sf"/>
</dbReference>
<dbReference type="GO" id="GO:0019905">
    <property type="term" value="F:syntaxin binding"/>
    <property type="evidence" value="ECO:0007669"/>
    <property type="project" value="TreeGrafter"/>
</dbReference>
<dbReference type="InterPro" id="IPR000664">
    <property type="entry name" value="Lethal2_giant"/>
</dbReference>
<feature type="region of interest" description="Disordered" evidence="5">
    <location>
        <begin position="1641"/>
        <end position="1736"/>
    </location>
</feature>
<feature type="compositionally biased region" description="Basic and acidic residues" evidence="5">
    <location>
        <begin position="1565"/>
        <end position="1580"/>
    </location>
</feature>
<feature type="compositionally biased region" description="Basic and acidic residues" evidence="5">
    <location>
        <begin position="879"/>
        <end position="897"/>
    </location>
</feature>
<evidence type="ECO:0000313" key="7">
    <source>
        <dbReference type="EMBL" id="KAK3890109.1"/>
    </source>
</evidence>
<feature type="compositionally biased region" description="Polar residues" evidence="5">
    <location>
        <begin position="915"/>
        <end position="931"/>
    </location>
</feature>
<dbReference type="PRINTS" id="PR00962">
    <property type="entry name" value="LETHAL2GIANT"/>
</dbReference>
<gene>
    <name evidence="7" type="ORF">Pcinc_005916</name>
</gene>
<feature type="compositionally biased region" description="Pro residues" evidence="5">
    <location>
        <begin position="1186"/>
        <end position="1196"/>
    </location>
</feature>
<feature type="compositionally biased region" description="Basic and acidic residues" evidence="5">
    <location>
        <begin position="661"/>
        <end position="681"/>
    </location>
</feature>
<sequence length="1736" mass="188994">MRRGGKEMRVQEILQVDKTTYDFGMKEGIKDSYGKPGVEFYGHNEENESAITHLTFLHGQCRMVSLCGDNSLHLWQLTKQSDSSGFMHLKLIKSTKLEGKLKKISVIVADSECQHLLVGTEGGNIYLLDLITFTMSDNIIYQDVVMQNVPEDYKVNPGPVEAISPHPTTPDKLLIGYQRGLIVLWDKKNLCADQTYVCSQQLESLCWQPDASLFTSCHNDGSYLVWSAQDSRNPAHGPHTVYGPFPCKPITKILTPPAKEGDDLIVFSGGMPRASYGDRNTVTVMQGDQYHVTFTLTSKVLDFVVVMHEEAGHSTCLVILAEEEAVFIDLESEDWPPLSAPYLASLHSSAITCSLLASDVAPEVYNKIKNAGSKQHSRLSTIAWPINGGKLNNSDTPKQKDILLTGHEDGTVQFWDASGVSLILLYKLSTSQLFVSEDLGGDGAAAEDDDWPPFRKAGLFDPYSDDPRLGVKKVSLCPHTGILAVAGTAGQVLLMGISTEEKEFVPECVEVNLVAETDNFVWKSHSKLDRRTDPIKFDPGMQPTSVVQFYPPASCTSLALHSEWGLVACGTAHGFSLYDFIQKRNLLAKSTLSPLDLANAADEGPMSRRKSLKKSLRESFRRLRRGRSQRKTGRPGATSPPPAGSQPQSNKCIPPIPPPDLHSRVEHEIVSDTSEESHGEEPTSPDDQDDYDLGIGEEVLEVSDDNEEEGVEGPELEGRGESGGGQGGGGGGVVEAPLSPPEDVNVNPQRDYDDAIEEADDEDIIFEEATREDGEDEEEEEPKFKGKKKVKSKKEVKKDKEEQKLEPLTEPVPFFYYITPKKFRSNTREGEAGTRTEKEIRAPVAVGEEEEGAVSSPTAPQKTGFSRLREWMHRGEVGEEMAKVEGVEPSESREGSLRRLLRRSQTPVRDRSPMSEPQASSPTLSTGQSPAESVMARRQKLRLIFRHRQAVSEENVPSTASPDLAPSKDKELQPKPRRPGKLFLRSQSEQKPSPDQPTTSSLNTPSTEPLGVSPEKEKQKRSFQFNFPSFRHRPETPESKKKLDTPKEPKDTKEKQEEEKATSELENKPGSSSQPGEEVSEGRIKRFLRQQSEVILRPFSRRTAENAEKRISAPPAIQEAAVEISDLEARHPSISTYIDETPTVPVAPPIPVASSSLAPPSLSSAPPSPSAPLPPTTVSPSYTLAPPAPSSAPPSPSRESSKVKRTLGETKPSSSDLDSPVLELHSLRSTPDLARKIISSQASSLSRKLTFTLPFGSSGGGEPEEGMRPVERAVESRSQTSDYISSMVRCLHLTKCFIANSQNMSATLWAGTNSGAIYVFTVAVPPSEKRAEVPLTVQLGKEIHLKHGAPVISICILDGASHPFPAPMAVKKEAAPPPNPTLPHRVLICSEEQFKVFTLPQLKPYCKFKLTAHEGSRVRKIDYADFTSSVDASYHEPGFVVVTNQGDFSVFSLPDCRRQIMEAYLKKEDITGISSVVFSNRGEGLYLTSPCELERVSLSARVITRPTGTVGPLRPPPSEHKPEEATQKSSDEAEGATANTPAVAAPTTPNTPASELAEQPAEASQKSEEAEATGKEEKGDGAMSVELPEEGTGEKPVDGGKKAEEVRENGDNSVLSGDITIDSIRDHMDELKVAEKGVVEVKGGGGSGGVGEGENQLTSTSTSSTTTTGSSVTVVKTTTITAVSSSSQESSSVQVVESTSTEVNHTAVNGTETRKRAPLAKAESFFSKEPRISKTE</sequence>
<proteinExistence type="inferred from homology"/>
<comment type="caution">
    <text evidence="7">The sequence shown here is derived from an EMBL/GenBank/DDBJ whole genome shotgun (WGS) entry which is preliminary data.</text>
</comment>
<evidence type="ECO:0000256" key="4">
    <source>
        <dbReference type="ARBA" id="ARBA00022737"/>
    </source>
</evidence>
<feature type="compositionally biased region" description="Basic and acidic residues" evidence="5">
    <location>
        <begin position="826"/>
        <end position="841"/>
    </location>
</feature>
<feature type="region of interest" description="Disordered" evidence="5">
    <location>
        <begin position="1504"/>
        <end position="1619"/>
    </location>
</feature>
<dbReference type="InterPro" id="IPR013577">
    <property type="entry name" value="LLGL2"/>
</dbReference>
<dbReference type="InterPro" id="IPR036322">
    <property type="entry name" value="WD40_repeat_dom_sf"/>
</dbReference>
<feature type="compositionally biased region" description="Basic residues" evidence="5">
    <location>
        <begin position="622"/>
        <end position="633"/>
    </location>
</feature>
<feature type="region of interest" description="Disordered" evidence="5">
    <location>
        <begin position="824"/>
        <end position="866"/>
    </location>
</feature>
<keyword evidence="8" id="KW-1185">Reference proteome</keyword>
<feature type="compositionally biased region" description="Acidic residues" evidence="5">
    <location>
        <begin position="698"/>
        <end position="715"/>
    </location>
</feature>
<dbReference type="GO" id="GO:0051294">
    <property type="term" value="P:establishment of spindle orientation"/>
    <property type="evidence" value="ECO:0007669"/>
    <property type="project" value="TreeGrafter"/>
</dbReference>
<feature type="compositionally biased region" description="Pro residues" evidence="5">
    <location>
        <begin position="1166"/>
        <end position="1177"/>
    </location>
</feature>
<feature type="domain" description="Lethal giant larvae homologue 2" evidence="6">
    <location>
        <begin position="239"/>
        <end position="336"/>
    </location>
</feature>
<feature type="compositionally biased region" description="Basic and acidic residues" evidence="5">
    <location>
        <begin position="1102"/>
        <end position="1111"/>
    </location>
</feature>
<feature type="region of interest" description="Disordered" evidence="5">
    <location>
        <begin position="1133"/>
        <end position="1222"/>
    </location>
</feature>
<feature type="compositionally biased region" description="Basic and acidic residues" evidence="5">
    <location>
        <begin position="1265"/>
        <end position="1275"/>
    </location>
</feature>
<feature type="compositionally biased region" description="Basic and acidic residues" evidence="5">
    <location>
        <begin position="1726"/>
        <end position="1736"/>
    </location>
</feature>
<keyword evidence="2" id="KW-0268">Exocytosis</keyword>
<feature type="compositionally biased region" description="Basic and acidic residues" evidence="5">
    <location>
        <begin position="1199"/>
        <end position="1208"/>
    </location>
</feature>
<feature type="compositionally biased region" description="Basic and acidic residues" evidence="5">
    <location>
        <begin position="796"/>
        <end position="806"/>
    </location>
</feature>
<feature type="compositionally biased region" description="Low complexity" evidence="5">
    <location>
        <begin position="1152"/>
        <end position="1165"/>
    </location>
</feature>
<feature type="compositionally biased region" description="Acidic residues" evidence="5">
    <location>
        <begin position="683"/>
        <end position="692"/>
    </location>
</feature>
<dbReference type="SMART" id="SM00320">
    <property type="entry name" value="WD40"/>
    <property type="match status" value="6"/>
</dbReference>
<feature type="compositionally biased region" description="Basic and acidic residues" evidence="5">
    <location>
        <begin position="1517"/>
        <end position="1531"/>
    </location>
</feature>
<evidence type="ECO:0000256" key="5">
    <source>
        <dbReference type="SAM" id="MobiDB-lite"/>
    </source>
</evidence>
<feature type="compositionally biased region" description="Gly residues" evidence="5">
    <location>
        <begin position="1642"/>
        <end position="1652"/>
    </location>
</feature>
<accession>A0AAE1KYT9</accession>
<dbReference type="GO" id="GO:0008593">
    <property type="term" value="P:regulation of Notch signaling pathway"/>
    <property type="evidence" value="ECO:0007669"/>
    <property type="project" value="TreeGrafter"/>
</dbReference>
<dbReference type="GO" id="GO:0030866">
    <property type="term" value="P:cortical actin cytoskeleton organization"/>
    <property type="evidence" value="ECO:0007669"/>
    <property type="project" value="TreeGrafter"/>
</dbReference>